<sequence length="100" mass="11131">MVESADRDDPAEVVEQLDRLATGEGPGDDERRSVERLALDLVRHYHDRINELYYEHDLSDATAEARTLEEAGLSTPGIALAMTATGRDDVSERTVAEYLQ</sequence>
<protein>
    <submittedName>
        <fullName evidence="2">Uncharacterized protein</fullName>
    </submittedName>
</protein>
<evidence type="ECO:0000313" key="2">
    <source>
        <dbReference type="EMBL" id="SFI53002.1"/>
    </source>
</evidence>
<dbReference type="OrthoDB" id="163840at2157"/>
<dbReference type="Proteomes" id="UP000182829">
    <property type="component" value="Unassembled WGS sequence"/>
</dbReference>
<feature type="compositionally biased region" description="Basic and acidic residues" evidence="1">
    <location>
        <begin position="1"/>
        <end position="10"/>
    </location>
</feature>
<proteinExistence type="predicted"/>
<feature type="region of interest" description="Disordered" evidence="1">
    <location>
        <begin position="1"/>
        <end position="32"/>
    </location>
</feature>
<accession>A0A1I3IYF0</accession>
<gene>
    <name evidence="2" type="ORF">SAMN05443661_101174</name>
</gene>
<evidence type="ECO:0000313" key="3">
    <source>
        <dbReference type="Proteomes" id="UP000182829"/>
    </source>
</evidence>
<reference evidence="2 3" key="1">
    <citation type="submission" date="2016-10" db="EMBL/GenBank/DDBJ databases">
        <authorList>
            <person name="de Groot N.N."/>
        </authorList>
    </citation>
    <scope>NUCLEOTIDE SEQUENCE [LARGE SCALE GENOMIC DNA]</scope>
    <source>
        <strain evidence="2 3">SP2</strain>
    </source>
</reference>
<organism evidence="2 3">
    <name type="scientific">Natronobacterium gregoryi</name>
    <dbReference type="NCBI Taxonomy" id="44930"/>
    <lineage>
        <taxon>Archaea</taxon>
        <taxon>Methanobacteriati</taxon>
        <taxon>Methanobacteriota</taxon>
        <taxon>Stenosarchaea group</taxon>
        <taxon>Halobacteria</taxon>
        <taxon>Halobacteriales</taxon>
        <taxon>Natrialbaceae</taxon>
        <taxon>Natronobacterium</taxon>
    </lineage>
</organism>
<dbReference type="GeneID" id="14210130"/>
<dbReference type="EMBL" id="FORO01000001">
    <property type="protein sequence ID" value="SFI53002.1"/>
    <property type="molecule type" value="Genomic_DNA"/>
</dbReference>
<dbReference type="OMA" id="DRINEHY"/>
<name>A0A1I3IYF0_9EURY</name>
<dbReference type="RefSeq" id="WP_005580968.1">
    <property type="nucleotide sequence ID" value="NZ_FORO01000001.1"/>
</dbReference>
<dbReference type="AlphaFoldDB" id="A0A1I3IYF0"/>
<evidence type="ECO:0000256" key="1">
    <source>
        <dbReference type="SAM" id="MobiDB-lite"/>
    </source>
</evidence>